<dbReference type="Proteomes" id="UP000324595">
    <property type="component" value="Unassembled WGS sequence"/>
</dbReference>
<evidence type="ECO:0000259" key="1">
    <source>
        <dbReference type="Pfam" id="PF04536"/>
    </source>
</evidence>
<accession>A0A5D3YJ43</accession>
<sequence length="146" mass="16577">MATQELLTEEEEQQIIAAINKTEQKTTGEVRVHIQKQCNGNALEHAARIFHDLGMDATKRKNGVLIYIAFEDHKAAVYAGKGIDKQVQEGYWNDVLNILLTHFKKDEFAKGIQEAISEVAGKLAELYPYEHDDIDELTNEISYQDN</sequence>
<dbReference type="AlphaFoldDB" id="A0A5D3YJ43"/>
<comment type="caution">
    <text evidence="2">The sequence shown here is derived from an EMBL/GenBank/DDBJ whole genome shotgun (WGS) entry which is preliminary data.</text>
</comment>
<dbReference type="OrthoDB" id="9786161at2"/>
<proteinExistence type="predicted"/>
<evidence type="ECO:0000313" key="3">
    <source>
        <dbReference type="Proteomes" id="UP000324595"/>
    </source>
</evidence>
<dbReference type="EMBL" id="VNHY01000003">
    <property type="protein sequence ID" value="TYP92755.1"/>
    <property type="molecule type" value="Genomic_DNA"/>
</dbReference>
<dbReference type="PANTHER" id="PTHR30373:SF8">
    <property type="entry name" value="BLL7265 PROTEIN"/>
    <property type="match status" value="1"/>
</dbReference>
<dbReference type="Gene3D" id="3.10.310.50">
    <property type="match status" value="1"/>
</dbReference>
<organism evidence="2 3">
    <name type="scientific">Fodinibius salinus</name>
    <dbReference type="NCBI Taxonomy" id="860790"/>
    <lineage>
        <taxon>Bacteria</taxon>
        <taxon>Pseudomonadati</taxon>
        <taxon>Balneolota</taxon>
        <taxon>Balneolia</taxon>
        <taxon>Balneolales</taxon>
        <taxon>Balneolaceae</taxon>
        <taxon>Fodinibius</taxon>
    </lineage>
</organism>
<protein>
    <submittedName>
        <fullName evidence="2">TLP18.3, Psb32 and MOLO-1 founding protein of phosphatase</fullName>
    </submittedName>
</protein>
<keyword evidence="3" id="KW-1185">Reference proteome</keyword>
<evidence type="ECO:0000313" key="2">
    <source>
        <dbReference type="EMBL" id="TYP92755.1"/>
    </source>
</evidence>
<gene>
    <name evidence="2" type="ORF">LX73_2120</name>
</gene>
<reference evidence="2 3" key="1">
    <citation type="submission" date="2019-07" db="EMBL/GenBank/DDBJ databases">
        <title>Genomic Encyclopedia of Archaeal and Bacterial Type Strains, Phase II (KMG-II): from individual species to whole genera.</title>
        <authorList>
            <person name="Goeker M."/>
        </authorList>
    </citation>
    <scope>NUCLEOTIDE SEQUENCE [LARGE SCALE GENOMIC DNA]</scope>
    <source>
        <strain evidence="2 3">DSM 21935</strain>
    </source>
</reference>
<name>A0A5D3YJ43_9BACT</name>
<dbReference type="InterPro" id="IPR007621">
    <property type="entry name" value="TPM_dom"/>
</dbReference>
<dbReference type="PANTHER" id="PTHR30373">
    <property type="entry name" value="UPF0603 PROTEIN YGCG"/>
    <property type="match status" value="1"/>
</dbReference>
<feature type="domain" description="TPM" evidence="1">
    <location>
        <begin position="4"/>
        <end position="120"/>
    </location>
</feature>
<dbReference type="Pfam" id="PF04536">
    <property type="entry name" value="TPM_phosphatase"/>
    <property type="match status" value="1"/>
</dbReference>
<dbReference type="RefSeq" id="WP_148899442.1">
    <property type="nucleotide sequence ID" value="NZ_VNHY01000003.1"/>
</dbReference>